<evidence type="ECO:0000259" key="5">
    <source>
        <dbReference type="Pfam" id="PF04376"/>
    </source>
</evidence>
<dbReference type="GO" id="GO:0005737">
    <property type="term" value="C:cytoplasm"/>
    <property type="evidence" value="ECO:0007669"/>
    <property type="project" value="TreeGrafter"/>
</dbReference>
<evidence type="ECO:0000313" key="7">
    <source>
        <dbReference type="EMBL" id="KAJ3630106.1"/>
    </source>
</evidence>
<keyword evidence="8" id="KW-1185">Reference proteome</keyword>
<dbReference type="PANTHER" id="PTHR21367:SF1">
    <property type="entry name" value="ARGINYL-TRNA--PROTEIN TRANSFERASE 1"/>
    <property type="match status" value="1"/>
</dbReference>
<dbReference type="InterPro" id="IPR016181">
    <property type="entry name" value="Acyl_CoA_acyltransferase"/>
</dbReference>
<comment type="similarity">
    <text evidence="1">Belongs to the R-transferase family.</text>
</comment>
<sequence length="402" mass="46639">MYCIAKDSCTVSIDICHYHCGACGEVQWDLRVKPLLKLTAQQYSALLNRGWNSWGSYLSIKLNDKTCCPIYPTRLNILNFKWPKNLRKIEKRLIGIAGGLSKYYDIEKCVVSPFKDEKRASLNFRKENVEGHGCNYEKLCEEIFYSALFGQRSCRGGKNALVPFPSIDLVGNVPFLRRKRNYAKVYDLCNKTSLENKQLNEVNQFCNSNKHSTSETDTTKGILLNKNSGLKVTLSPPFFEMESFYLFKKYEATIHKRKKSKLSDYLNVMIPTVLENTQTQPLNDCERQLNDLKLDFDQTEELFTEKKSLTKIPFGSYHLKVVVNEVLVAVSSIVISPDCIHSRYCVYEPSYTRFSLGTYTIMQEIRLAEILRIKHYYLCDFTPKIGKYKYKVKRFIRYILLA</sequence>
<protein>
    <recommendedName>
        <fullName evidence="2">arginyltransferase</fullName>
        <ecNumber evidence="2">2.3.2.8</ecNumber>
    </recommendedName>
</protein>
<feature type="domain" description="N-end aminoacyl transferase N-terminal" evidence="5">
    <location>
        <begin position="19"/>
        <end position="88"/>
    </location>
</feature>
<dbReference type="EC" id="2.3.2.8" evidence="2"/>
<feature type="domain" description="N-end rule aminoacyl transferase C-terminal" evidence="6">
    <location>
        <begin position="242"/>
        <end position="392"/>
    </location>
</feature>
<keyword evidence="3" id="KW-0808">Transferase</keyword>
<dbReference type="Pfam" id="PF04377">
    <property type="entry name" value="ATE_C"/>
    <property type="match status" value="1"/>
</dbReference>
<dbReference type="InterPro" id="IPR007472">
    <property type="entry name" value="N-end_Aminoacyl_Trfase_C"/>
</dbReference>
<evidence type="ECO:0000256" key="2">
    <source>
        <dbReference type="ARBA" id="ARBA00012025"/>
    </source>
</evidence>
<accession>A0AA38HJA4</accession>
<dbReference type="Pfam" id="PF04376">
    <property type="entry name" value="ATE_N"/>
    <property type="match status" value="1"/>
</dbReference>
<evidence type="ECO:0000256" key="3">
    <source>
        <dbReference type="ARBA" id="ARBA00022679"/>
    </source>
</evidence>
<evidence type="ECO:0000256" key="4">
    <source>
        <dbReference type="ARBA" id="ARBA00023315"/>
    </source>
</evidence>
<dbReference type="InterPro" id="IPR007471">
    <property type="entry name" value="N-end_Aminoacyl_Trfase_N"/>
</dbReference>
<dbReference type="EMBL" id="JALNTZ010000831">
    <property type="protein sequence ID" value="KAJ3630106.1"/>
    <property type="molecule type" value="Genomic_DNA"/>
</dbReference>
<dbReference type="SUPFAM" id="SSF55729">
    <property type="entry name" value="Acyl-CoA N-acyltransferases (Nat)"/>
    <property type="match status" value="1"/>
</dbReference>
<reference evidence="7" key="1">
    <citation type="journal article" date="2023" name="G3 (Bethesda)">
        <title>Whole genome assemblies of Zophobas morio and Tenebrio molitor.</title>
        <authorList>
            <person name="Kaur S."/>
            <person name="Stinson S.A."/>
            <person name="diCenzo G.C."/>
        </authorList>
    </citation>
    <scope>NUCLEOTIDE SEQUENCE</scope>
    <source>
        <strain evidence="7">QUZm001</strain>
    </source>
</reference>
<comment type="caution">
    <text evidence="7">The sequence shown here is derived from an EMBL/GenBank/DDBJ whole genome shotgun (WGS) entry which is preliminary data.</text>
</comment>
<dbReference type="AlphaFoldDB" id="A0AA38HJA4"/>
<dbReference type="InterPro" id="IPR030700">
    <property type="entry name" value="N-end_Aminoacyl_Trfase"/>
</dbReference>
<evidence type="ECO:0000256" key="1">
    <source>
        <dbReference type="ARBA" id="ARBA00009991"/>
    </source>
</evidence>
<dbReference type="GO" id="GO:0004057">
    <property type="term" value="F:arginyl-tRNA--protein transferase activity"/>
    <property type="evidence" value="ECO:0007669"/>
    <property type="project" value="UniProtKB-EC"/>
</dbReference>
<evidence type="ECO:0000313" key="8">
    <source>
        <dbReference type="Proteomes" id="UP001168821"/>
    </source>
</evidence>
<proteinExistence type="inferred from homology"/>
<dbReference type="Proteomes" id="UP001168821">
    <property type="component" value="Unassembled WGS sequence"/>
</dbReference>
<evidence type="ECO:0000259" key="6">
    <source>
        <dbReference type="Pfam" id="PF04377"/>
    </source>
</evidence>
<gene>
    <name evidence="7" type="ORF">Zmor_027071</name>
</gene>
<dbReference type="PANTHER" id="PTHR21367">
    <property type="entry name" value="ARGININE-TRNA-PROTEIN TRANSFERASE 1"/>
    <property type="match status" value="1"/>
</dbReference>
<organism evidence="7 8">
    <name type="scientific">Zophobas morio</name>
    <dbReference type="NCBI Taxonomy" id="2755281"/>
    <lineage>
        <taxon>Eukaryota</taxon>
        <taxon>Metazoa</taxon>
        <taxon>Ecdysozoa</taxon>
        <taxon>Arthropoda</taxon>
        <taxon>Hexapoda</taxon>
        <taxon>Insecta</taxon>
        <taxon>Pterygota</taxon>
        <taxon>Neoptera</taxon>
        <taxon>Endopterygota</taxon>
        <taxon>Coleoptera</taxon>
        <taxon>Polyphaga</taxon>
        <taxon>Cucujiformia</taxon>
        <taxon>Tenebrionidae</taxon>
        <taxon>Zophobas</taxon>
    </lineage>
</organism>
<name>A0AA38HJA4_9CUCU</name>
<keyword evidence="4" id="KW-0012">Acyltransferase</keyword>